<dbReference type="EMBL" id="BMHB01000001">
    <property type="protein sequence ID" value="GGI15775.1"/>
    <property type="molecule type" value="Genomic_DNA"/>
</dbReference>
<protein>
    <submittedName>
        <fullName evidence="1">Uncharacterized protein</fullName>
    </submittedName>
</protein>
<evidence type="ECO:0000313" key="2">
    <source>
        <dbReference type="Proteomes" id="UP000626244"/>
    </source>
</evidence>
<accession>A0A8J3AKZ1</accession>
<gene>
    <name evidence="1" type="ORF">GCM10007380_29710</name>
</gene>
<dbReference type="AlphaFoldDB" id="A0A8J3AKZ1"/>
<sequence length="73" mass="8857">MDFRTIEQIMAEQPSIERKIKFRGNTYKLINTTHDISHREFTDLTCYTYRNEEIQQNLLLYCRIGKIVIIEME</sequence>
<name>A0A8J3AKZ1_9BACI</name>
<comment type="caution">
    <text evidence="1">The sequence shown here is derived from an EMBL/GenBank/DDBJ whole genome shotgun (WGS) entry which is preliminary data.</text>
</comment>
<reference evidence="2" key="1">
    <citation type="journal article" date="2019" name="Int. J. Syst. Evol. Microbiol.">
        <title>The Global Catalogue of Microorganisms (GCM) 10K type strain sequencing project: providing services to taxonomists for standard genome sequencing and annotation.</title>
        <authorList>
            <consortium name="The Broad Institute Genomics Platform"/>
            <consortium name="The Broad Institute Genome Sequencing Center for Infectious Disease"/>
            <person name="Wu L."/>
            <person name="Ma J."/>
        </authorList>
    </citation>
    <scope>NUCLEOTIDE SEQUENCE [LARGE SCALE GENOMIC DNA]</scope>
    <source>
        <strain evidence="2">CGMCC 1.14993</strain>
    </source>
</reference>
<evidence type="ECO:0000313" key="1">
    <source>
        <dbReference type="EMBL" id="GGI15775.1"/>
    </source>
</evidence>
<keyword evidence="2" id="KW-1185">Reference proteome</keyword>
<dbReference type="Proteomes" id="UP000626244">
    <property type="component" value="Unassembled WGS sequence"/>
</dbReference>
<organism evidence="1 2">
    <name type="scientific">Gottfriedia solisilvae</name>
    <dbReference type="NCBI Taxonomy" id="1516104"/>
    <lineage>
        <taxon>Bacteria</taxon>
        <taxon>Bacillati</taxon>
        <taxon>Bacillota</taxon>
        <taxon>Bacilli</taxon>
        <taxon>Bacillales</taxon>
        <taxon>Bacillaceae</taxon>
        <taxon>Gottfriedia</taxon>
    </lineage>
</organism>
<proteinExistence type="predicted"/>